<name>A0A9P6C0H8_9AGAR</name>
<dbReference type="PANTHER" id="PTHR24216:SF65">
    <property type="entry name" value="PAXILLIN-LIKE PROTEIN 1"/>
    <property type="match status" value="1"/>
</dbReference>
<dbReference type="PANTHER" id="PTHR24216">
    <property type="entry name" value="PAXILLIN-RELATED"/>
    <property type="match status" value="1"/>
</dbReference>
<feature type="region of interest" description="Disordered" evidence="1">
    <location>
        <begin position="405"/>
        <end position="445"/>
    </location>
</feature>
<dbReference type="InterPro" id="IPR036047">
    <property type="entry name" value="F-box-like_dom_sf"/>
</dbReference>
<reference evidence="2" key="1">
    <citation type="submission" date="2020-11" db="EMBL/GenBank/DDBJ databases">
        <authorList>
            <consortium name="DOE Joint Genome Institute"/>
            <person name="Ahrendt S."/>
            <person name="Riley R."/>
            <person name="Andreopoulos W."/>
            <person name="Labutti K."/>
            <person name="Pangilinan J."/>
            <person name="Ruiz-Duenas F.J."/>
            <person name="Barrasa J.M."/>
            <person name="Sanchez-Garcia M."/>
            <person name="Camarero S."/>
            <person name="Miyauchi S."/>
            <person name="Serrano A."/>
            <person name="Linde D."/>
            <person name="Babiker R."/>
            <person name="Drula E."/>
            <person name="Ayuso-Fernandez I."/>
            <person name="Pacheco R."/>
            <person name="Padilla G."/>
            <person name="Ferreira P."/>
            <person name="Barriuso J."/>
            <person name="Kellner H."/>
            <person name="Castanera R."/>
            <person name="Alfaro M."/>
            <person name="Ramirez L."/>
            <person name="Pisabarro A.G."/>
            <person name="Kuo A."/>
            <person name="Tritt A."/>
            <person name="Lipzen A."/>
            <person name="He G."/>
            <person name="Yan M."/>
            <person name="Ng V."/>
            <person name="Cullen D."/>
            <person name="Martin F."/>
            <person name="Rosso M.-N."/>
            <person name="Henrissat B."/>
            <person name="Hibbett D."/>
            <person name="Martinez A.T."/>
            <person name="Grigoriev I.V."/>
        </authorList>
    </citation>
    <scope>NUCLEOTIDE SEQUENCE</scope>
    <source>
        <strain evidence="2">MF-IS2</strain>
    </source>
</reference>
<feature type="region of interest" description="Disordered" evidence="1">
    <location>
        <begin position="604"/>
        <end position="625"/>
    </location>
</feature>
<feature type="compositionally biased region" description="Low complexity" evidence="1">
    <location>
        <begin position="414"/>
        <end position="445"/>
    </location>
</feature>
<feature type="compositionally biased region" description="Polar residues" evidence="1">
    <location>
        <begin position="529"/>
        <end position="540"/>
    </location>
</feature>
<feature type="compositionally biased region" description="Low complexity" evidence="1">
    <location>
        <begin position="820"/>
        <end position="834"/>
    </location>
</feature>
<feature type="compositionally biased region" description="Low complexity" evidence="1">
    <location>
        <begin position="519"/>
        <end position="528"/>
    </location>
</feature>
<evidence type="ECO:0008006" key="4">
    <source>
        <dbReference type="Google" id="ProtNLM"/>
    </source>
</evidence>
<feature type="compositionally biased region" description="Polar residues" evidence="1">
    <location>
        <begin position="177"/>
        <end position="189"/>
    </location>
</feature>
<feature type="region of interest" description="Disordered" evidence="1">
    <location>
        <begin position="457"/>
        <end position="543"/>
    </location>
</feature>
<sequence>MTMDFLHGRRSVTLSKLDRDTVVSMAQDKPLPTLPNMAPIENIPRNRTGSSTAGEIIRRVSSMFSSRKKKPAGLKFAQGNISKIYESQNSSLQSLSDDEEDDIRRPSGLGSAVSISSNRSLPPSPFNPSHPQHSGPSSSNTQSPFGYMRARATSTPNLLRSFSLRSKGSIKKKTKPSRGNSTTSHTDSQAHPPVRTIVHNAVTILSIPAETIAIIFSHLPKSDVAQTGRTCRLFLHASRTVLYTHVDLGELDAVQLERFVAVLATRRDFTDLVRSFSCETWPRFFMTTISGSLSSPSCSVASPASTSPYTPNYHDRDPDTQHRDTLLTATFTLAFQRMSNLTCLTLPAYDHDLLAYHTAFGLRNITFMCSSLSRGEANELFAWLDGQTNITTLLFPNLTQDYDYGLPREAQNNTSRSRSPSRPATSSGLPTQSQNKKQSRSQNQGKKYLVAPYLVPLLPTPSPTTSSHRPPSPSPSPAPKPKLSPRPKTAAPSSPSYAHLTFSSSASSSGSRESESLRSRSPLPSPSSQIPFPTSDSSGSIKRLSTPIVTPVTPSYGPLQPVTSHIININPPTHPTLPLPLTPPTLLPNLTTLHGPPSLIIALSSPPSPTTNGGTNAPTTNRTRPRPLKTITLNISSTLYTGLRPTMIVNRLVGVTRSLGLRFGETVDRRTVEKVLGAAGSALGGSRSGVDGGGLKREGKEGALGKGYKFGEGEWKGLIQLEIGFVVGGPGSDEALHKMISSAIPRYPYLRVLNLFYTPTPIPASASNQTTLTFPTLSSVSTTNLLLPSPISGPTTPAPGASPPLTPVPTIFADPKRQSDGSVSLSASSGWCSGKGKELSPPEKAYVRQWTKHCPDLERVVFLSGGEWRRK</sequence>
<dbReference type="Proteomes" id="UP000807342">
    <property type="component" value="Unassembled WGS sequence"/>
</dbReference>
<feature type="compositionally biased region" description="Pro residues" evidence="1">
    <location>
        <begin position="470"/>
        <end position="484"/>
    </location>
</feature>
<feature type="region of interest" description="Disordered" evidence="1">
    <location>
        <begin position="789"/>
        <end position="838"/>
    </location>
</feature>
<evidence type="ECO:0000313" key="3">
    <source>
        <dbReference type="Proteomes" id="UP000807342"/>
    </source>
</evidence>
<dbReference type="AlphaFoldDB" id="A0A9P6C0H8"/>
<comment type="caution">
    <text evidence="2">The sequence shown here is derived from an EMBL/GenBank/DDBJ whole genome shotgun (WGS) entry which is preliminary data.</text>
</comment>
<dbReference type="SUPFAM" id="SSF81383">
    <property type="entry name" value="F-box domain"/>
    <property type="match status" value="1"/>
</dbReference>
<protein>
    <recommendedName>
        <fullName evidence="4">F-box domain-containing protein</fullName>
    </recommendedName>
</protein>
<evidence type="ECO:0000313" key="2">
    <source>
        <dbReference type="EMBL" id="KAF9444398.1"/>
    </source>
</evidence>
<accession>A0A9P6C0H8</accession>
<evidence type="ECO:0000256" key="1">
    <source>
        <dbReference type="SAM" id="MobiDB-lite"/>
    </source>
</evidence>
<organism evidence="2 3">
    <name type="scientific">Macrolepiota fuliginosa MF-IS2</name>
    <dbReference type="NCBI Taxonomy" id="1400762"/>
    <lineage>
        <taxon>Eukaryota</taxon>
        <taxon>Fungi</taxon>
        <taxon>Dikarya</taxon>
        <taxon>Basidiomycota</taxon>
        <taxon>Agaricomycotina</taxon>
        <taxon>Agaricomycetes</taxon>
        <taxon>Agaricomycetidae</taxon>
        <taxon>Agaricales</taxon>
        <taxon>Agaricineae</taxon>
        <taxon>Agaricaceae</taxon>
        <taxon>Macrolepiota</taxon>
    </lineage>
</organism>
<feature type="compositionally biased region" description="Low complexity" evidence="1">
    <location>
        <begin position="457"/>
        <end position="469"/>
    </location>
</feature>
<feature type="compositionally biased region" description="Low complexity" evidence="1">
    <location>
        <begin position="129"/>
        <end position="139"/>
    </location>
</feature>
<feature type="region of interest" description="Disordered" evidence="1">
    <location>
        <begin position="87"/>
        <end position="146"/>
    </location>
</feature>
<dbReference type="CDD" id="cd09917">
    <property type="entry name" value="F-box_SF"/>
    <property type="match status" value="1"/>
</dbReference>
<gene>
    <name evidence="2" type="ORF">P691DRAFT_763431</name>
</gene>
<dbReference type="OrthoDB" id="3259156at2759"/>
<proteinExistence type="predicted"/>
<keyword evidence="3" id="KW-1185">Reference proteome</keyword>
<feature type="compositionally biased region" description="Pro residues" evidence="1">
    <location>
        <begin position="796"/>
        <end position="807"/>
    </location>
</feature>
<feature type="region of interest" description="Disordered" evidence="1">
    <location>
        <begin position="29"/>
        <end position="54"/>
    </location>
</feature>
<dbReference type="EMBL" id="MU151379">
    <property type="protein sequence ID" value="KAF9444398.1"/>
    <property type="molecule type" value="Genomic_DNA"/>
</dbReference>
<feature type="region of interest" description="Disordered" evidence="1">
    <location>
        <begin position="163"/>
        <end position="193"/>
    </location>
</feature>
<feature type="compositionally biased region" description="Low complexity" evidence="1">
    <location>
        <begin position="604"/>
        <end position="622"/>
    </location>
</feature>